<dbReference type="AlphaFoldDB" id="A0A0F9Q628"/>
<dbReference type="EMBL" id="LAZR01004425">
    <property type="protein sequence ID" value="KKN08706.1"/>
    <property type="molecule type" value="Genomic_DNA"/>
</dbReference>
<evidence type="ECO:0008006" key="2">
    <source>
        <dbReference type="Google" id="ProtNLM"/>
    </source>
</evidence>
<gene>
    <name evidence="1" type="ORF">LCGC14_1054050</name>
</gene>
<accession>A0A0F9Q628</accession>
<protein>
    <recommendedName>
        <fullName evidence="2">RanBP2-type domain-containing protein</fullName>
    </recommendedName>
</protein>
<comment type="caution">
    <text evidence="1">The sequence shown here is derived from an EMBL/GenBank/DDBJ whole genome shotgun (WGS) entry which is preliminary data.</text>
</comment>
<reference evidence="1" key="1">
    <citation type="journal article" date="2015" name="Nature">
        <title>Complex archaea that bridge the gap between prokaryotes and eukaryotes.</title>
        <authorList>
            <person name="Spang A."/>
            <person name="Saw J.H."/>
            <person name="Jorgensen S.L."/>
            <person name="Zaremba-Niedzwiedzka K."/>
            <person name="Martijn J."/>
            <person name="Lind A.E."/>
            <person name="van Eijk R."/>
            <person name="Schleper C."/>
            <person name="Guy L."/>
            <person name="Ettema T.J."/>
        </authorList>
    </citation>
    <scope>NUCLEOTIDE SEQUENCE</scope>
</reference>
<evidence type="ECO:0000313" key="1">
    <source>
        <dbReference type="EMBL" id="KKN08706.1"/>
    </source>
</evidence>
<organism evidence="1">
    <name type="scientific">marine sediment metagenome</name>
    <dbReference type="NCBI Taxonomy" id="412755"/>
    <lineage>
        <taxon>unclassified sequences</taxon>
        <taxon>metagenomes</taxon>
        <taxon>ecological metagenomes</taxon>
    </lineage>
</organism>
<proteinExistence type="predicted"/>
<name>A0A0F9Q628_9ZZZZ</name>
<sequence length="58" mass="6626">MRTFDAIGKRPDATKIIRGVGGKAFPKDFNWMCPVCGNECRAFEETCQVCEHEAWMRS</sequence>